<dbReference type="AlphaFoldDB" id="A0A498S6T3"/>
<proteinExistence type="predicted"/>
<evidence type="ECO:0000313" key="2">
    <source>
        <dbReference type="Proteomes" id="UP000276991"/>
    </source>
</evidence>
<evidence type="ECO:0000313" key="1">
    <source>
        <dbReference type="EMBL" id="VBB27216.1"/>
    </source>
</evidence>
<dbReference type="Proteomes" id="UP000276991">
    <property type="component" value="Unassembled WGS sequence"/>
</dbReference>
<reference evidence="1 2" key="1">
    <citation type="submission" date="2018-08" db="EMBL/GenBank/DDBJ databases">
        <authorList>
            <person name="Laetsch R D."/>
            <person name="Stevens L."/>
            <person name="Kumar S."/>
            <person name="Blaxter L. M."/>
        </authorList>
    </citation>
    <scope>NUCLEOTIDE SEQUENCE [LARGE SCALE GENOMIC DNA]</scope>
</reference>
<organism evidence="1 2">
    <name type="scientific">Acanthocheilonema viteae</name>
    <name type="common">Filarial nematode worm</name>
    <name type="synonym">Dipetalonema viteae</name>
    <dbReference type="NCBI Taxonomy" id="6277"/>
    <lineage>
        <taxon>Eukaryota</taxon>
        <taxon>Metazoa</taxon>
        <taxon>Ecdysozoa</taxon>
        <taxon>Nematoda</taxon>
        <taxon>Chromadorea</taxon>
        <taxon>Rhabditida</taxon>
        <taxon>Spirurina</taxon>
        <taxon>Spiruromorpha</taxon>
        <taxon>Filarioidea</taxon>
        <taxon>Onchocercidae</taxon>
        <taxon>Acanthocheilonema</taxon>
    </lineage>
</organism>
<dbReference type="EMBL" id="UPTC01000199">
    <property type="protein sequence ID" value="VBB27216.1"/>
    <property type="molecule type" value="Genomic_DNA"/>
</dbReference>
<sequence>MSLSVLIKEYSRLISTPNLSAFNKHIRYNETVPVILNLFSDQETAAPVLFDPRIIPGTYAPDESRSDQRNAEEKLMKKKEWKYAGIVIAMTQQGTKKTGSAVDAHLVNRDHGNLVYRNEVVAIDYDEEVEAEVLTDRGTGKGIAEYSSGNWCGETS</sequence>
<protein>
    <submittedName>
        <fullName evidence="1">Uncharacterized protein</fullName>
    </submittedName>
</protein>
<name>A0A498S6T3_ACAVI</name>
<gene>
    <name evidence="1" type="ORF">NAV_LOCUS2046</name>
</gene>
<accession>A0A498S6T3</accession>
<keyword evidence="2" id="KW-1185">Reference proteome</keyword>